<dbReference type="Pfam" id="PF10934">
    <property type="entry name" value="Sheath_initiator"/>
    <property type="match status" value="1"/>
</dbReference>
<dbReference type="SUPFAM" id="SSF160719">
    <property type="entry name" value="gpW/gp25-like"/>
    <property type="match status" value="1"/>
</dbReference>
<evidence type="ECO:0000313" key="1">
    <source>
        <dbReference type="EMBL" id="GIO42464.1"/>
    </source>
</evidence>
<organism evidence="1 2">
    <name type="scientific">Paenibacillus apis</name>
    <dbReference type="NCBI Taxonomy" id="1792174"/>
    <lineage>
        <taxon>Bacteria</taxon>
        <taxon>Bacillati</taxon>
        <taxon>Bacillota</taxon>
        <taxon>Bacilli</taxon>
        <taxon>Bacillales</taxon>
        <taxon>Paenibacillaceae</taxon>
        <taxon>Paenibacillus</taxon>
    </lineage>
</organism>
<evidence type="ECO:0000313" key="2">
    <source>
        <dbReference type="Proteomes" id="UP000678895"/>
    </source>
</evidence>
<sequence length="131" mass="14442">MIPIGGAIQDAAETQQTSRTYGIDFAKGKATGVTDGLEAVRQAVYKILRTDRFAHLIYDANYGSEISGLQGRSQGYVRSEIERRIRESLMQDDRISEITDMQISITGDEALATFAVVSIYGDFREEVSAVV</sequence>
<reference evidence="1" key="1">
    <citation type="submission" date="2021-03" db="EMBL/GenBank/DDBJ databases">
        <title>Antimicrobial resistance genes in bacteria isolated from Japanese honey, and their potential for conferring macrolide and lincosamide resistance in the American foulbrood pathogen Paenibacillus larvae.</title>
        <authorList>
            <person name="Okamoto M."/>
            <person name="Kumagai M."/>
            <person name="Kanamori H."/>
            <person name="Takamatsu D."/>
        </authorList>
    </citation>
    <scope>NUCLEOTIDE SEQUENCE</scope>
    <source>
        <strain evidence="1">J41TS4</strain>
    </source>
</reference>
<name>A0A919Y2C8_9BACL</name>
<dbReference type="Proteomes" id="UP000678895">
    <property type="component" value="Unassembled WGS sequence"/>
</dbReference>
<dbReference type="Gene3D" id="3.10.450.40">
    <property type="match status" value="1"/>
</dbReference>
<keyword evidence="2" id="KW-1185">Reference proteome</keyword>
<accession>A0A919Y2C8</accession>
<dbReference type="EMBL" id="BORS01000007">
    <property type="protein sequence ID" value="GIO42464.1"/>
    <property type="molecule type" value="Genomic_DNA"/>
</dbReference>
<dbReference type="RefSeq" id="WP_301627284.1">
    <property type="nucleotide sequence ID" value="NZ_BORS01000007.1"/>
</dbReference>
<proteinExistence type="predicted"/>
<dbReference type="InterPro" id="IPR020288">
    <property type="entry name" value="Sheath_initiator"/>
</dbReference>
<comment type="caution">
    <text evidence="1">The sequence shown here is derived from an EMBL/GenBank/DDBJ whole genome shotgun (WGS) entry which is preliminary data.</text>
</comment>
<dbReference type="AlphaFoldDB" id="A0A919Y2C8"/>
<gene>
    <name evidence="1" type="primary">xkdS</name>
    <name evidence="1" type="ORF">J41TS4_22220</name>
</gene>
<protein>
    <submittedName>
        <fullName evidence="1">Phage-like element PBSX protein XkdS</fullName>
    </submittedName>
</protein>